<evidence type="ECO:0000313" key="2">
    <source>
        <dbReference type="EMBL" id="GGG75751.1"/>
    </source>
</evidence>
<accession>A0A917HDI0</accession>
<dbReference type="GO" id="GO:0008757">
    <property type="term" value="F:S-adenosylmethionine-dependent methyltransferase activity"/>
    <property type="evidence" value="ECO:0007669"/>
    <property type="project" value="InterPro"/>
</dbReference>
<keyword evidence="3" id="KW-1185">Reference proteome</keyword>
<organism evidence="2 3">
    <name type="scientific">Virgibacillus oceani</name>
    <dbReference type="NCBI Taxonomy" id="1479511"/>
    <lineage>
        <taxon>Bacteria</taxon>
        <taxon>Bacillati</taxon>
        <taxon>Bacillota</taxon>
        <taxon>Bacilli</taxon>
        <taxon>Bacillales</taxon>
        <taxon>Bacillaceae</taxon>
        <taxon>Virgibacillus</taxon>
    </lineage>
</organism>
<dbReference type="AlphaFoldDB" id="A0A917HDI0"/>
<dbReference type="PANTHER" id="PTHR43591">
    <property type="entry name" value="METHYLTRANSFERASE"/>
    <property type="match status" value="1"/>
</dbReference>
<reference evidence="2" key="1">
    <citation type="journal article" date="2014" name="Int. J. Syst. Evol. Microbiol.">
        <title>Complete genome sequence of Corynebacterium casei LMG S-19264T (=DSM 44701T), isolated from a smear-ripened cheese.</title>
        <authorList>
            <consortium name="US DOE Joint Genome Institute (JGI-PGF)"/>
            <person name="Walter F."/>
            <person name="Albersmeier A."/>
            <person name="Kalinowski J."/>
            <person name="Ruckert C."/>
        </authorList>
    </citation>
    <scope>NUCLEOTIDE SEQUENCE</scope>
    <source>
        <strain evidence="2">CGMCC 1.12754</strain>
    </source>
</reference>
<dbReference type="SUPFAM" id="SSF53335">
    <property type="entry name" value="S-adenosyl-L-methionine-dependent methyltransferases"/>
    <property type="match status" value="1"/>
</dbReference>
<dbReference type="InterPro" id="IPR029063">
    <property type="entry name" value="SAM-dependent_MTases_sf"/>
</dbReference>
<dbReference type="GO" id="GO:0032259">
    <property type="term" value="P:methylation"/>
    <property type="evidence" value="ECO:0007669"/>
    <property type="project" value="UniProtKB-KW"/>
</dbReference>
<dbReference type="Pfam" id="PF08241">
    <property type="entry name" value="Methyltransf_11"/>
    <property type="match status" value="1"/>
</dbReference>
<keyword evidence="2" id="KW-0489">Methyltransferase</keyword>
<protein>
    <submittedName>
        <fullName evidence="2">Methyltransferase type 11</fullName>
    </submittedName>
</protein>
<sequence length="188" mass="21266">MTDKRFNPEKAQSLMRAERKKALPPDEITEHLNLQSGDTVADLGAGNGYFTIPIAKKAEKVYAVDIEPKMLEMLRENAGEENLDNIHYMESDLNHIKLEDESVNKIIIAFVMHEVPDVDRTLSEIKRILKPGGQLLLLDWEAIETESGPPLDHRISSTEANRILERYSFDTESIPLNPANYAVRATPK</sequence>
<name>A0A917HDI0_9BACI</name>
<dbReference type="Gene3D" id="3.40.50.150">
    <property type="entry name" value="Vaccinia Virus protein VP39"/>
    <property type="match status" value="1"/>
</dbReference>
<dbReference type="InterPro" id="IPR013216">
    <property type="entry name" value="Methyltransf_11"/>
</dbReference>
<dbReference type="CDD" id="cd02440">
    <property type="entry name" value="AdoMet_MTases"/>
    <property type="match status" value="1"/>
</dbReference>
<dbReference type="Proteomes" id="UP000622860">
    <property type="component" value="Unassembled WGS sequence"/>
</dbReference>
<dbReference type="EMBL" id="BMFR01000007">
    <property type="protein sequence ID" value="GGG75751.1"/>
    <property type="molecule type" value="Genomic_DNA"/>
</dbReference>
<proteinExistence type="predicted"/>
<keyword evidence="2" id="KW-0808">Transferase</keyword>
<dbReference type="RefSeq" id="WP_188455330.1">
    <property type="nucleotide sequence ID" value="NZ_BMFR01000007.1"/>
</dbReference>
<reference evidence="2" key="2">
    <citation type="submission" date="2020-09" db="EMBL/GenBank/DDBJ databases">
        <authorList>
            <person name="Sun Q."/>
            <person name="Zhou Y."/>
        </authorList>
    </citation>
    <scope>NUCLEOTIDE SEQUENCE</scope>
    <source>
        <strain evidence="2">CGMCC 1.12754</strain>
    </source>
</reference>
<gene>
    <name evidence="2" type="ORF">GCM10011398_20800</name>
</gene>
<dbReference type="PANTHER" id="PTHR43591:SF24">
    <property type="entry name" value="2-METHOXY-6-POLYPRENYL-1,4-BENZOQUINOL METHYLASE, MITOCHONDRIAL"/>
    <property type="match status" value="1"/>
</dbReference>
<evidence type="ECO:0000259" key="1">
    <source>
        <dbReference type="Pfam" id="PF08241"/>
    </source>
</evidence>
<feature type="domain" description="Methyltransferase type 11" evidence="1">
    <location>
        <begin position="42"/>
        <end position="136"/>
    </location>
</feature>
<comment type="caution">
    <text evidence="2">The sequence shown here is derived from an EMBL/GenBank/DDBJ whole genome shotgun (WGS) entry which is preliminary data.</text>
</comment>
<evidence type="ECO:0000313" key="3">
    <source>
        <dbReference type="Proteomes" id="UP000622860"/>
    </source>
</evidence>